<evidence type="ECO:0000313" key="3">
    <source>
        <dbReference type="Proteomes" id="UP000291822"/>
    </source>
</evidence>
<evidence type="ECO:0000313" key="2">
    <source>
        <dbReference type="EMBL" id="TCI06196.1"/>
    </source>
</evidence>
<evidence type="ECO:0000259" key="1">
    <source>
        <dbReference type="Pfam" id="PF13480"/>
    </source>
</evidence>
<dbReference type="Pfam" id="PF13480">
    <property type="entry name" value="Acetyltransf_6"/>
    <property type="match status" value="1"/>
</dbReference>
<organism evidence="2 3">
    <name type="scientific">Dyella soli</name>
    <dbReference type="NCBI Taxonomy" id="522319"/>
    <lineage>
        <taxon>Bacteria</taxon>
        <taxon>Pseudomonadati</taxon>
        <taxon>Pseudomonadota</taxon>
        <taxon>Gammaproteobacteria</taxon>
        <taxon>Lysobacterales</taxon>
        <taxon>Rhodanobacteraceae</taxon>
        <taxon>Dyella</taxon>
    </lineage>
</organism>
<dbReference type="RefSeq" id="WP_131152623.1">
    <property type="nucleotide sequence ID" value="NZ_SJTG01000007.1"/>
</dbReference>
<dbReference type="GO" id="GO:0016740">
    <property type="term" value="F:transferase activity"/>
    <property type="evidence" value="ECO:0007669"/>
    <property type="project" value="UniProtKB-KW"/>
</dbReference>
<keyword evidence="3" id="KW-1185">Reference proteome</keyword>
<gene>
    <name evidence="2" type="ORF">EZM97_35355</name>
</gene>
<dbReference type="AlphaFoldDB" id="A0A4R0YDP8"/>
<dbReference type="InterPro" id="IPR038740">
    <property type="entry name" value="BioF2-like_GNAT_dom"/>
</dbReference>
<keyword evidence="2" id="KW-0808">Transferase</keyword>
<proteinExistence type="predicted"/>
<reference evidence="2 3" key="1">
    <citation type="submission" date="2019-02" db="EMBL/GenBank/DDBJ databases">
        <title>Dyella amyloliquefaciens sp. nov., isolated from forest soil.</title>
        <authorList>
            <person name="Gao Z.-H."/>
            <person name="Qiu L.-H."/>
        </authorList>
    </citation>
    <scope>NUCLEOTIDE SEQUENCE [LARGE SCALE GENOMIC DNA]</scope>
    <source>
        <strain evidence="2 3">KACC 12747</strain>
    </source>
</reference>
<name>A0A4R0YDP8_9GAMM</name>
<comment type="caution">
    <text evidence="2">The sequence shown here is derived from an EMBL/GenBank/DDBJ whole genome shotgun (WGS) entry which is preliminary data.</text>
</comment>
<dbReference type="EMBL" id="SJTG01000007">
    <property type="protein sequence ID" value="TCI06196.1"/>
    <property type="molecule type" value="Genomic_DNA"/>
</dbReference>
<feature type="domain" description="BioF2-like acetyltransferase" evidence="1">
    <location>
        <begin position="182"/>
        <end position="328"/>
    </location>
</feature>
<accession>A0A4R0YDP8</accession>
<dbReference type="SUPFAM" id="SSF55729">
    <property type="entry name" value="Acyl-CoA N-acyltransferases (Nat)"/>
    <property type="match status" value="1"/>
</dbReference>
<dbReference type="InterPro" id="IPR016181">
    <property type="entry name" value="Acyl_CoA_acyltransferase"/>
</dbReference>
<dbReference type="Proteomes" id="UP000291822">
    <property type="component" value="Unassembled WGS sequence"/>
</dbReference>
<sequence>MNMQVACVASAQDLREIHDELDDLARMPGAASGIVQHPDWALFELESRGPAASLHLLVVRDEDGHLTGYAPLIAEKQHARLTVAGRHLPLYHGRVLRLLGEGVVAMPEHRDAVEKAVVDALRRDRHAHVLRIDESKLPNTFAQAMGEGRGRFRTVHANLLDQINWVIDAQPTVHAYLATLGSRRRSDLARRLKNMYSKLGDTARMRVFETPEEIGEYCALLNDVYARTWHAKERPLDWQLLPRMRLFHALARAHRVIGHVLMVGDRPIAYVHGYRLGNRYQFDDIGYDEAYTAMGVGSSLVFQTIQDIVARFPDEPLDFGYGDNVYKRVFSNRDVPCGSLYLVRGVVPMLRFQVVGPVRWLYRKVRKMVKKDVGKAVPA</sequence>
<protein>
    <submittedName>
        <fullName evidence="2">GNAT family N-acetyltransferase</fullName>
    </submittedName>
</protein>